<dbReference type="InterPro" id="IPR037523">
    <property type="entry name" value="VOC_core"/>
</dbReference>
<dbReference type="InterPro" id="IPR004360">
    <property type="entry name" value="Glyas_Fos-R_dOase_dom"/>
</dbReference>
<evidence type="ECO:0000313" key="2">
    <source>
        <dbReference type="EMBL" id="SFK01915.1"/>
    </source>
</evidence>
<proteinExistence type="predicted"/>
<evidence type="ECO:0000313" key="3">
    <source>
        <dbReference type="Proteomes" id="UP000199589"/>
    </source>
</evidence>
<dbReference type="Proteomes" id="UP000199589">
    <property type="component" value="Unassembled WGS sequence"/>
</dbReference>
<reference evidence="3" key="1">
    <citation type="submission" date="2016-10" db="EMBL/GenBank/DDBJ databases">
        <authorList>
            <person name="Varghese N."/>
            <person name="Submissions S."/>
        </authorList>
    </citation>
    <scope>NUCLEOTIDE SEQUENCE [LARGE SCALE GENOMIC DNA]</scope>
    <source>
        <strain evidence="3">DSM 16108</strain>
    </source>
</reference>
<dbReference type="PROSITE" id="PS51819">
    <property type="entry name" value="VOC"/>
    <property type="match status" value="2"/>
</dbReference>
<protein>
    <submittedName>
        <fullName evidence="2">Glyoxalase family protein</fullName>
    </submittedName>
</protein>
<name>A0A1I3W374_9LACT</name>
<dbReference type="AlphaFoldDB" id="A0A1I3W374"/>
<dbReference type="PANTHER" id="PTHR36110:SF3">
    <property type="entry name" value="VOC DOMAIN-CONTAINING PROTEIN"/>
    <property type="match status" value="1"/>
</dbReference>
<dbReference type="OrthoDB" id="9785698at2"/>
<dbReference type="Gene3D" id="3.10.180.10">
    <property type="entry name" value="2,3-Dihydroxybiphenyl 1,2-Dioxygenase, domain 1"/>
    <property type="match status" value="2"/>
</dbReference>
<dbReference type="SUPFAM" id="SSF54593">
    <property type="entry name" value="Glyoxalase/Bleomycin resistance protein/Dihydroxybiphenyl dioxygenase"/>
    <property type="match status" value="1"/>
</dbReference>
<dbReference type="Pfam" id="PF00903">
    <property type="entry name" value="Glyoxalase"/>
    <property type="match status" value="2"/>
</dbReference>
<accession>A0A1I3W374</accession>
<organism evidence="2 3">
    <name type="scientific">Marinilactibacillus piezotolerans</name>
    <dbReference type="NCBI Taxonomy" id="258723"/>
    <lineage>
        <taxon>Bacteria</taxon>
        <taxon>Bacillati</taxon>
        <taxon>Bacillota</taxon>
        <taxon>Bacilli</taxon>
        <taxon>Lactobacillales</taxon>
        <taxon>Carnobacteriaceae</taxon>
        <taxon>Marinilactibacillus</taxon>
    </lineage>
</organism>
<evidence type="ECO:0000259" key="1">
    <source>
        <dbReference type="PROSITE" id="PS51819"/>
    </source>
</evidence>
<keyword evidence="3" id="KW-1185">Reference proteome</keyword>
<gene>
    <name evidence="2" type="ORF">SAMN04488569_100643</name>
</gene>
<dbReference type="InterPro" id="IPR029068">
    <property type="entry name" value="Glyas_Bleomycin-R_OHBP_Dase"/>
</dbReference>
<dbReference type="STRING" id="258723.GCA_900169305_01920"/>
<sequence>MTNQELKGIHHITAITSSAEKNYEWFTNILGLRLVKKTVNQDDIQTYHLFFADDEGNAGTDMTFFDFPNTPKGSKGTNDISRSSFRIPNDRALDYWLKRFDHYDVKHSEIKEQFGVKVIQFEDFDEQQYQLVSDENLEGVAPGKPWKNGPVPEAFGIYGLGPVIIRVSNLERMSSVLENTLNFKKIAKENQYTLFEMGKGGNGGRVIIEESTVLPPARQGYGSVHHVAFRVEDREVLDYWTERISNLGIPNSGYVDRFYFESLYSRMYPGVLFEFATDGPGFIDYQESYDNLGEKLALPPAYEEHREQIEQMVRPIDTVRSTKNFEKEYFGFDEVQ</sequence>
<feature type="domain" description="VOC" evidence="1">
    <location>
        <begin position="159"/>
        <end position="278"/>
    </location>
</feature>
<dbReference type="InterPro" id="IPR052537">
    <property type="entry name" value="Extradiol_RC_dioxygenase"/>
</dbReference>
<feature type="domain" description="VOC" evidence="1">
    <location>
        <begin position="8"/>
        <end position="134"/>
    </location>
</feature>
<dbReference type="RefSeq" id="WP_091896049.1">
    <property type="nucleotide sequence ID" value="NZ_FOSJ01000006.1"/>
</dbReference>
<dbReference type="EMBL" id="FOSJ01000006">
    <property type="protein sequence ID" value="SFK01915.1"/>
    <property type="molecule type" value="Genomic_DNA"/>
</dbReference>
<dbReference type="PANTHER" id="PTHR36110">
    <property type="entry name" value="RING-CLEAVING DIOXYGENASE MHQE-RELATED"/>
    <property type="match status" value="1"/>
</dbReference>
<dbReference type="CDD" id="cd08347">
    <property type="entry name" value="PcpA_C_like"/>
    <property type="match status" value="1"/>
</dbReference>